<name>A0A2U1B4W3_9BACT</name>
<organism evidence="1 2">
    <name type="scientific">Pontibacter virosus</name>
    <dbReference type="NCBI Taxonomy" id="1765052"/>
    <lineage>
        <taxon>Bacteria</taxon>
        <taxon>Pseudomonadati</taxon>
        <taxon>Bacteroidota</taxon>
        <taxon>Cytophagia</taxon>
        <taxon>Cytophagales</taxon>
        <taxon>Hymenobacteraceae</taxon>
        <taxon>Pontibacter</taxon>
    </lineage>
</organism>
<evidence type="ECO:0000313" key="2">
    <source>
        <dbReference type="Proteomes" id="UP000245466"/>
    </source>
</evidence>
<reference evidence="1 2" key="1">
    <citation type="submission" date="2018-04" db="EMBL/GenBank/DDBJ databases">
        <title>Genomic Encyclopedia of Type Strains, Phase IV (KMG-IV): sequencing the most valuable type-strain genomes for metagenomic binning, comparative biology and taxonomic classification.</title>
        <authorList>
            <person name="Goeker M."/>
        </authorList>
    </citation>
    <scope>NUCLEOTIDE SEQUENCE [LARGE SCALE GENOMIC DNA]</scope>
    <source>
        <strain evidence="1 2">DSM 100231</strain>
    </source>
</reference>
<evidence type="ECO:0000313" key="1">
    <source>
        <dbReference type="EMBL" id="PVY43719.1"/>
    </source>
</evidence>
<accession>A0A2U1B4W3</accession>
<comment type="caution">
    <text evidence="1">The sequence shown here is derived from an EMBL/GenBank/DDBJ whole genome shotgun (WGS) entry which is preliminary data.</text>
</comment>
<sequence>MNIGGKVVMYLTGLDNKLTTIVEYRAKAVQIL</sequence>
<proteinExistence type="predicted"/>
<dbReference type="AlphaFoldDB" id="A0A2U1B4W3"/>
<gene>
    <name evidence="1" type="ORF">C8E01_10175</name>
</gene>
<dbReference type="EMBL" id="QEKI01000001">
    <property type="protein sequence ID" value="PVY43719.1"/>
    <property type="molecule type" value="Genomic_DNA"/>
</dbReference>
<protein>
    <submittedName>
        <fullName evidence="1">Uncharacterized protein</fullName>
    </submittedName>
</protein>
<dbReference type="Proteomes" id="UP000245466">
    <property type="component" value="Unassembled WGS sequence"/>
</dbReference>
<keyword evidence="2" id="KW-1185">Reference proteome</keyword>